<dbReference type="Proteomes" id="UP001295684">
    <property type="component" value="Unassembled WGS sequence"/>
</dbReference>
<reference evidence="1" key="1">
    <citation type="submission" date="2023-07" db="EMBL/GenBank/DDBJ databases">
        <authorList>
            <consortium name="AG Swart"/>
            <person name="Singh M."/>
            <person name="Singh A."/>
            <person name="Seah K."/>
            <person name="Emmerich C."/>
        </authorList>
    </citation>
    <scope>NUCLEOTIDE SEQUENCE</scope>
    <source>
        <strain evidence="1">DP1</strain>
    </source>
</reference>
<proteinExistence type="predicted"/>
<comment type="caution">
    <text evidence="1">The sequence shown here is derived from an EMBL/GenBank/DDBJ whole genome shotgun (WGS) entry which is preliminary data.</text>
</comment>
<evidence type="ECO:0000313" key="1">
    <source>
        <dbReference type="EMBL" id="CAI2378290.1"/>
    </source>
</evidence>
<protein>
    <submittedName>
        <fullName evidence="1">Uncharacterized protein</fullName>
    </submittedName>
</protein>
<organism evidence="1 2">
    <name type="scientific">Euplotes crassus</name>
    <dbReference type="NCBI Taxonomy" id="5936"/>
    <lineage>
        <taxon>Eukaryota</taxon>
        <taxon>Sar</taxon>
        <taxon>Alveolata</taxon>
        <taxon>Ciliophora</taxon>
        <taxon>Intramacronucleata</taxon>
        <taxon>Spirotrichea</taxon>
        <taxon>Hypotrichia</taxon>
        <taxon>Euplotida</taxon>
        <taxon>Euplotidae</taxon>
        <taxon>Moneuplotes</taxon>
    </lineage>
</organism>
<keyword evidence="2" id="KW-1185">Reference proteome</keyword>
<sequence>MEVDSRNKFRPTELSYDYILQTYFIEFQQQLEDIYGHSFDAERKKRTNEDFYYLCNESPGIVKEKYLNSFCRVMKFKEQIKKRLSLKIITHVKSKKDSLDKLGCSFNEIQDFTLASTKDNEKLTLNSMFYRRLLRSLSFVTSSFELQKFMISPSQLCKLLSCSIRIKKVVFTDCEIQCTLPSCHYVFKFPKCLNTKSIEFTFCTFKKKQYHRALPQVSHLIQGFVRAMEKIQGKTLAITFTNDDPNETSRVFSNTSIQALLEISKLKVEDDYLCTTFTINP</sequence>
<gene>
    <name evidence="1" type="ORF">ECRASSUSDP1_LOCUS19685</name>
</gene>
<accession>A0AAD2D310</accession>
<evidence type="ECO:0000313" key="2">
    <source>
        <dbReference type="Proteomes" id="UP001295684"/>
    </source>
</evidence>
<dbReference type="EMBL" id="CAMPGE010019999">
    <property type="protein sequence ID" value="CAI2378290.1"/>
    <property type="molecule type" value="Genomic_DNA"/>
</dbReference>
<name>A0AAD2D310_EUPCR</name>
<dbReference type="AlphaFoldDB" id="A0AAD2D310"/>